<organism evidence="1 2">
    <name type="scientific">Ruminobacter amylophilus</name>
    <dbReference type="NCBI Taxonomy" id="867"/>
    <lineage>
        <taxon>Bacteria</taxon>
        <taxon>Pseudomonadati</taxon>
        <taxon>Pseudomonadota</taxon>
        <taxon>Gammaproteobacteria</taxon>
        <taxon>Aeromonadales</taxon>
        <taxon>Succinivibrionaceae</taxon>
        <taxon>Ruminobacter</taxon>
    </lineage>
</organism>
<dbReference type="Proteomes" id="UP000243745">
    <property type="component" value="Unassembled WGS sequence"/>
</dbReference>
<proteinExistence type="predicted"/>
<dbReference type="PANTHER" id="PTHR33238:SF7">
    <property type="entry name" value="IRON-DEPENDENT TRANSCRIPTIONAL REGULATOR"/>
    <property type="match status" value="1"/>
</dbReference>
<name>A0A662ZIA0_9GAMM</name>
<dbReference type="InterPro" id="IPR050536">
    <property type="entry name" value="DtxR_MntR_Metal-Reg"/>
</dbReference>
<keyword evidence="2" id="KW-1185">Reference proteome</keyword>
<sequence>MDKDVYKCDLSSDYLLALNNILKRTRRKTASKEELARELNMPLSEIEIPCSYLVEYGYAFPDDSDRFEIYDFGTKTVEEYQKIHAGIARYLKDTLKIDALEACRNAAAFRNLMQDETVEDILQYVEERHLPKLDEEDITIIYPALHAYISETRYDLLDPIYLLIEGSEHPQSETFTVQDFMNMCNMSPDRRQTVEKHLKKAQEQGLIEINKNGSMSLTSEGCAKCMEYVKKQLCLVKFFEYTLNYDDDDESAGQSAWACKYRITDAAFTAVEEYLKKNGIDIGEY</sequence>
<dbReference type="AlphaFoldDB" id="A0A662ZIA0"/>
<accession>A0A662ZIA0</accession>
<evidence type="ECO:0000313" key="1">
    <source>
        <dbReference type="EMBL" id="SFP39380.1"/>
    </source>
</evidence>
<dbReference type="EMBL" id="FOXF01000020">
    <property type="protein sequence ID" value="SFP39380.1"/>
    <property type="molecule type" value="Genomic_DNA"/>
</dbReference>
<reference evidence="1 2" key="1">
    <citation type="submission" date="2016-10" db="EMBL/GenBank/DDBJ databases">
        <authorList>
            <person name="Varghese N."/>
            <person name="Submissions S."/>
        </authorList>
    </citation>
    <scope>NUCLEOTIDE SEQUENCE [LARGE SCALE GENOMIC DNA]</scope>
    <source>
        <strain evidence="1 2">DSM 1361</strain>
    </source>
</reference>
<dbReference type="Gene3D" id="1.10.10.10">
    <property type="entry name" value="Winged helix-like DNA-binding domain superfamily/Winged helix DNA-binding domain"/>
    <property type="match status" value="2"/>
</dbReference>
<dbReference type="InterPro" id="IPR036388">
    <property type="entry name" value="WH-like_DNA-bd_sf"/>
</dbReference>
<dbReference type="PANTHER" id="PTHR33238">
    <property type="entry name" value="IRON (METAL) DEPENDENT REPRESSOR, DTXR FAMILY"/>
    <property type="match status" value="1"/>
</dbReference>
<protein>
    <submittedName>
        <fullName evidence="1">Mn-dependent transcriptional regulator, DtxR family</fullName>
    </submittedName>
</protein>
<gene>
    <name evidence="1" type="ORF">SAMN02910344_01270</name>
</gene>
<dbReference type="RefSeq" id="WP_093142047.1">
    <property type="nucleotide sequence ID" value="NZ_FOXF01000020.1"/>
</dbReference>
<evidence type="ECO:0000313" key="2">
    <source>
        <dbReference type="Proteomes" id="UP000243745"/>
    </source>
</evidence>